<comment type="similarity">
    <text evidence="2">Belongs to the TMEM45 family.</text>
</comment>
<dbReference type="AlphaFoldDB" id="A0ABD1Y784"/>
<evidence type="ECO:0000256" key="3">
    <source>
        <dbReference type="ARBA" id="ARBA00022692"/>
    </source>
</evidence>
<reference evidence="7 8" key="1">
    <citation type="submission" date="2024-09" db="EMBL/GenBank/DDBJ databases">
        <title>Chromosome-scale assembly of Riccia fluitans.</title>
        <authorList>
            <person name="Paukszto L."/>
            <person name="Sawicki J."/>
            <person name="Karawczyk K."/>
            <person name="Piernik-Szablinska J."/>
            <person name="Szczecinska M."/>
            <person name="Mazdziarz M."/>
        </authorList>
    </citation>
    <scope>NUCLEOTIDE SEQUENCE [LARGE SCALE GENOMIC DNA]</scope>
    <source>
        <strain evidence="7">Rf_01</strain>
        <tissue evidence="7">Aerial parts of the thallus</tissue>
    </source>
</reference>
<evidence type="ECO:0000256" key="2">
    <source>
        <dbReference type="ARBA" id="ARBA00006948"/>
    </source>
</evidence>
<sequence length="352" mass="39836">MRYAITEKLELKDRKLGAFNSLSDHTGKGGKRNQMGTFIGHILPGVGFIFIGLWHLFNVVRSYVETPWNYTSRAWFPTRWNGWRKYMEPLAIMLGSVVSISAELFICPAKHQPFADDWSIPDNHLNNFEHSTMSLFFFIFGACCLTSDLTKIHVPRGLLHLMGAFAFSQELILFHFHSADHMGLEGHFHWLLQLPIAVGLVCALIEVAAPKSFVVSFVRAVSILYQGFWFVQMGLTLWIPAFTPRGCFMSDKDGHKVVRCESPEDDMRAKALANLYFSWYLAAILASALCLYVGMMCHKSKQVQYEPLETNLKIERSLRDVEAQISPTSSNGDGSVTTEEMQGLTAIELRAR</sequence>
<feature type="transmembrane region" description="Helical" evidence="6">
    <location>
        <begin position="38"/>
        <end position="57"/>
    </location>
</feature>
<dbReference type="InterPro" id="IPR006904">
    <property type="entry name" value="DUF716"/>
</dbReference>
<keyword evidence="3 6" id="KW-0812">Transmembrane</keyword>
<feature type="transmembrane region" description="Helical" evidence="6">
    <location>
        <begin position="277"/>
        <end position="295"/>
    </location>
</feature>
<dbReference type="PANTHER" id="PTHR46285:SF3">
    <property type="entry name" value="PROTEINASE INHIBITOR I4, SERPIN (DUF716)"/>
    <property type="match status" value="1"/>
</dbReference>
<feature type="transmembrane region" description="Helical" evidence="6">
    <location>
        <begin position="157"/>
        <end position="176"/>
    </location>
</feature>
<feature type="transmembrane region" description="Helical" evidence="6">
    <location>
        <begin position="131"/>
        <end position="150"/>
    </location>
</feature>
<dbReference type="GO" id="GO:0016020">
    <property type="term" value="C:membrane"/>
    <property type="evidence" value="ECO:0007669"/>
    <property type="project" value="UniProtKB-SubCell"/>
</dbReference>
<dbReference type="Proteomes" id="UP001605036">
    <property type="component" value="Unassembled WGS sequence"/>
</dbReference>
<organism evidence="7 8">
    <name type="scientific">Riccia fluitans</name>
    <dbReference type="NCBI Taxonomy" id="41844"/>
    <lineage>
        <taxon>Eukaryota</taxon>
        <taxon>Viridiplantae</taxon>
        <taxon>Streptophyta</taxon>
        <taxon>Embryophyta</taxon>
        <taxon>Marchantiophyta</taxon>
        <taxon>Marchantiopsida</taxon>
        <taxon>Marchantiidae</taxon>
        <taxon>Marchantiales</taxon>
        <taxon>Ricciaceae</taxon>
        <taxon>Riccia</taxon>
    </lineage>
</organism>
<protein>
    <submittedName>
        <fullName evidence="7">Uncharacterized protein</fullName>
    </submittedName>
</protein>
<evidence type="ECO:0000313" key="8">
    <source>
        <dbReference type="Proteomes" id="UP001605036"/>
    </source>
</evidence>
<evidence type="ECO:0000256" key="1">
    <source>
        <dbReference type="ARBA" id="ARBA00004141"/>
    </source>
</evidence>
<evidence type="ECO:0000256" key="4">
    <source>
        <dbReference type="ARBA" id="ARBA00022989"/>
    </source>
</evidence>
<keyword evidence="4 6" id="KW-1133">Transmembrane helix</keyword>
<comment type="subcellular location">
    <subcellularLocation>
        <location evidence="1">Membrane</location>
        <topology evidence="1">Multi-pass membrane protein</topology>
    </subcellularLocation>
</comment>
<proteinExistence type="inferred from homology"/>
<feature type="transmembrane region" description="Helical" evidence="6">
    <location>
        <begin position="188"/>
        <end position="209"/>
    </location>
</feature>
<dbReference type="EMBL" id="JBHFFA010000006">
    <property type="protein sequence ID" value="KAL2621467.1"/>
    <property type="molecule type" value="Genomic_DNA"/>
</dbReference>
<dbReference type="PANTHER" id="PTHR46285">
    <property type="entry name" value="PROTEINASE INHIBITOR I4, SERPIN (DUF716)-RELATED"/>
    <property type="match status" value="1"/>
</dbReference>
<keyword evidence="8" id="KW-1185">Reference proteome</keyword>
<name>A0ABD1Y784_9MARC</name>
<evidence type="ECO:0000256" key="6">
    <source>
        <dbReference type="SAM" id="Phobius"/>
    </source>
</evidence>
<evidence type="ECO:0000313" key="7">
    <source>
        <dbReference type="EMBL" id="KAL2621467.1"/>
    </source>
</evidence>
<evidence type="ECO:0000256" key="5">
    <source>
        <dbReference type="ARBA" id="ARBA00023136"/>
    </source>
</evidence>
<comment type="caution">
    <text evidence="7">The sequence shown here is derived from an EMBL/GenBank/DDBJ whole genome shotgun (WGS) entry which is preliminary data.</text>
</comment>
<gene>
    <name evidence="7" type="ORF">R1flu_001672</name>
</gene>
<accession>A0ABD1Y784</accession>
<keyword evidence="5 6" id="KW-0472">Membrane</keyword>
<dbReference type="Pfam" id="PF04819">
    <property type="entry name" value="DUF716"/>
    <property type="match status" value="1"/>
</dbReference>
<feature type="transmembrane region" description="Helical" evidence="6">
    <location>
        <begin position="221"/>
        <end position="241"/>
    </location>
</feature>